<feature type="repeat" description="ANK" evidence="3">
    <location>
        <begin position="219"/>
        <end position="251"/>
    </location>
</feature>
<evidence type="ECO:0000256" key="2">
    <source>
        <dbReference type="ARBA" id="ARBA00023043"/>
    </source>
</evidence>
<dbReference type="Proteomes" id="UP001642484">
    <property type="component" value="Unassembled WGS sequence"/>
</dbReference>
<dbReference type="SUPFAM" id="SSF48403">
    <property type="entry name" value="Ankyrin repeat"/>
    <property type="match status" value="1"/>
</dbReference>
<dbReference type="InterPro" id="IPR036770">
    <property type="entry name" value="Ankyrin_rpt-contain_sf"/>
</dbReference>
<dbReference type="EMBL" id="CAXAMN010026006">
    <property type="protein sequence ID" value="CAK9099885.1"/>
    <property type="molecule type" value="Genomic_DNA"/>
</dbReference>
<reference evidence="5 6" key="1">
    <citation type="submission" date="2024-02" db="EMBL/GenBank/DDBJ databases">
        <authorList>
            <person name="Chen Y."/>
            <person name="Shah S."/>
            <person name="Dougan E. K."/>
            <person name="Thang M."/>
            <person name="Chan C."/>
        </authorList>
    </citation>
    <scope>NUCLEOTIDE SEQUENCE [LARGE SCALE GENOMIC DNA]</scope>
</reference>
<dbReference type="PROSITE" id="PS50088">
    <property type="entry name" value="ANK_REPEAT"/>
    <property type="match status" value="3"/>
</dbReference>
<keyword evidence="4" id="KW-1133">Transmembrane helix</keyword>
<dbReference type="Gene3D" id="1.25.40.20">
    <property type="entry name" value="Ankyrin repeat-containing domain"/>
    <property type="match status" value="2"/>
</dbReference>
<feature type="repeat" description="ANK" evidence="3">
    <location>
        <begin position="185"/>
        <end position="209"/>
    </location>
</feature>
<dbReference type="Pfam" id="PF12796">
    <property type="entry name" value="Ank_2"/>
    <property type="match status" value="1"/>
</dbReference>
<evidence type="ECO:0000256" key="3">
    <source>
        <dbReference type="PROSITE-ProRule" id="PRU00023"/>
    </source>
</evidence>
<comment type="caution">
    <text evidence="5">The sequence shown here is derived from an EMBL/GenBank/DDBJ whole genome shotgun (WGS) entry which is preliminary data.</text>
</comment>
<keyword evidence="4" id="KW-0472">Membrane</keyword>
<dbReference type="Pfam" id="PF00023">
    <property type="entry name" value="Ank"/>
    <property type="match status" value="1"/>
</dbReference>
<evidence type="ECO:0000256" key="1">
    <source>
        <dbReference type="ARBA" id="ARBA00022737"/>
    </source>
</evidence>
<feature type="transmembrane region" description="Helical" evidence="4">
    <location>
        <begin position="17"/>
        <end position="37"/>
    </location>
</feature>
<gene>
    <name evidence="5" type="ORF">CCMP2556_LOCUS47245</name>
</gene>
<proteinExistence type="predicted"/>
<feature type="repeat" description="ANK" evidence="3">
    <location>
        <begin position="143"/>
        <end position="167"/>
    </location>
</feature>
<organism evidence="5 6">
    <name type="scientific">Durusdinium trenchii</name>
    <dbReference type="NCBI Taxonomy" id="1381693"/>
    <lineage>
        <taxon>Eukaryota</taxon>
        <taxon>Sar</taxon>
        <taxon>Alveolata</taxon>
        <taxon>Dinophyceae</taxon>
        <taxon>Suessiales</taxon>
        <taxon>Symbiodiniaceae</taxon>
        <taxon>Durusdinium</taxon>
    </lineage>
</organism>
<keyword evidence="4" id="KW-0812">Transmembrane</keyword>
<dbReference type="PANTHER" id="PTHR24198">
    <property type="entry name" value="ANKYRIN REPEAT AND PROTEIN KINASE DOMAIN-CONTAINING PROTEIN"/>
    <property type="match status" value="1"/>
</dbReference>
<name>A0ABP0RH11_9DINO</name>
<dbReference type="InterPro" id="IPR002110">
    <property type="entry name" value="Ankyrin_rpt"/>
</dbReference>
<dbReference type="SMART" id="SM00248">
    <property type="entry name" value="ANK"/>
    <property type="match status" value="5"/>
</dbReference>
<evidence type="ECO:0000256" key="4">
    <source>
        <dbReference type="SAM" id="Phobius"/>
    </source>
</evidence>
<keyword evidence="1" id="KW-0677">Repeat</keyword>
<accession>A0ABP0RH11</accession>
<evidence type="ECO:0000313" key="6">
    <source>
        <dbReference type="Proteomes" id="UP001642484"/>
    </source>
</evidence>
<evidence type="ECO:0000313" key="5">
    <source>
        <dbReference type="EMBL" id="CAK9099885.1"/>
    </source>
</evidence>
<sequence>MGALDLDKRDDQGMPPLLAACCAGSLAGVAWLLLHGADCYAEDRLKRNALYIASANGPDSGRLVKFICRWDADVSRLKSMRDWKGRRPQEVYLYSRGWSRRNLPGGDERLEHFTTIWEAARSGDLKMLRLSLKEAGVDDVSPAGWTPAMYAAQNGHIEVLRILLAMGCTCSSGGKPQRQDLQKWKGDSPLHLAAEAGHADICSLLVRAGRVPLQARNHAGLTPLHSSALKGQLVTVKMLMALKADPEETERSKMPRNIFHMLVANDPEQTACVQWLLGYMMAEEAGPQKVAKLLEHEDRAKGLRRPADLAKQGRLRQVLMQALHKARQRLDEDLYAGSSSTR</sequence>
<dbReference type="PROSITE" id="PS50297">
    <property type="entry name" value="ANK_REP_REGION"/>
    <property type="match status" value="2"/>
</dbReference>
<keyword evidence="6" id="KW-1185">Reference proteome</keyword>
<protein>
    <submittedName>
        <fullName evidence="5">Uncharacterized protein</fullName>
    </submittedName>
</protein>
<dbReference type="PANTHER" id="PTHR24198:SF165">
    <property type="entry name" value="ANKYRIN REPEAT-CONTAINING PROTEIN-RELATED"/>
    <property type="match status" value="1"/>
</dbReference>
<keyword evidence="2 3" id="KW-0040">ANK repeat</keyword>